<keyword evidence="9" id="KW-1185">Reference proteome</keyword>
<dbReference type="OrthoDB" id="310895at2759"/>
<evidence type="ECO:0000313" key="8">
    <source>
        <dbReference type="EMBL" id="RSH79493.1"/>
    </source>
</evidence>
<dbReference type="InterPro" id="IPR016160">
    <property type="entry name" value="Ald_DH_CS_CYS"/>
</dbReference>
<dbReference type="InterPro" id="IPR029510">
    <property type="entry name" value="Ald_DH_CS_GLU"/>
</dbReference>
<dbReference type="RefSeq" id="XP_028474640.1">
    <property type="nucleotide sequence ID" value="XM_028617333.1"/>
</dbReference>
<dbReference type="EC" id="1.2.1.3" evidence="3"/>
<gene>
    <name evidence="8" type="ORF">EHS24_001545</name>
</gene>
<dbReference type="InterPro" id="IPR016161">
    <property type="entry name" value="Ald_DH/histidinol_DH"/>
</dbReference>
<accession>A0A427XL14</accession>
<dbReference type="InterPro" id="IPR016163">
    <property type="entry name" value="Ald_DH_C"/>
</dbReference>
<evidence type="ECO:0000256" key="5">
    <source>
        <dbReference type="PROSITE-ProRule" id="PRU10007"/>
    </source>
</evidence>
<dbReference type="PANTHER" id="PTHR42804">
    <property type="entry name" value="ALDEHYDE DEHYDROGENASE"/>
    <property type="match status" value="1"/>
</dbReference>
<dbReference type="AlphaFoldDB" id="A0A427XL14"/>
<name>A0A427XL14_9TREE</name>
<dbReference type="FunFam" id="3.40.605.10:FF:000007">
    <property type="entry name" value="NAD/NADP-dependent betaine aldehyde dehydrogenase"/>
    <property type="match status" value="1"/>
</dbReference>
<comment type="catalytic activity">
    <reaction evidence="4">
        <text>an aldehyde + NAD(+) + H2O = a carboxylate + NADH + 2 H(+)</text>
        <dbReference type="Rhea" id="RHEA:16185"/>
        <dbReference type="ChEBI" id="CHEBI:15377"/>
        <dbReference type="ChEBI" id="CHEBI:15378"/>
        <dbReference type="ChEBI" id="CHEBI:17478"/>
        <dbReference type="ChEBI" id="CHEBI:29067"/>
        <dbReference type="ChEBI" id="CHEBI:57540"/>
        <dbReference type="ChEBI" id="CHEBI:57945"/>
        <dbReference type="EC" id="1.2.1.3"/>
    </reaction>
</comment>
<dbReference type="Gene3D" id="3.40.309.10">
    <property type="entry name" value="Aldehyde Dehydrogenase, Chain A, domain 2"/>
    <property type="match status" value="1"/>
</dbReference>
<keyword evidence="2 6" id="KW-0560">Oxidoreductase</keyword>
<dbReference type="FunFam" id="3.40.309.10:FF:000012">
    <property type="entry name" value="Betaine aldehyde dehydrogenase"/>
    <property type="match status" value="1"/>
</dbReference>
<dbReference type="Proteomes" id="UP000279236">
    <property type="component" value="Unassembled WGS sequence"/>
</dbReference>
<comment type="caution">
    <text evidence="8">The sequence shown here is derived from an EMBL/GenBank/DDBJ whole genome shotgun (WGS) entry which is preliminary data.</text>
</comment>
<sequence>MTNTKDTVSINGIAVPTGLFINNAWVQGSGKPLTTVNPSTEEVITEIQTATAEDVDVAVKAAREAFENTWGTNVSAQLRGQLLFALATKMEEAIEELAVLETLDAGKPLAWAKVDVEDSVACLRYYAGVADKIHGSVIEIDDKSKYAETRKEPAGVVAQIVPWNYPLLMMCWKIAPALAAGCAIVFKAAEQTPLSTLKFAELIVEAGYPAGVFNLVNGLGAITGDALSRHPDIDKIAFTGSTVTGRRIAIAAAESNLKTVSLELGGKSANIVFEKANLPEAAKWAAFGVFENMGQSCSAGSRVLVQDTVYDEFVALFIKATEAFKVGDPYDSDTFQGPQVSEVQFNKILGYIEAGKKDGAKLVTGGGRHGTKGYFVQPTVFTEVDMSMTIAKEEIFGPVASIIRFKTEEEATQIANGTEYGLAAAVHSTNYGQVNRVTRRLKAGTVWINQYTFLSHQIPFGGYKQSGWGRELGVEGLEPYLVTKSVHHYYGEDFEWPIKL</sequence>
<evidence type="ECO:0000313" key="9">
    <source>
        <dbReference type="Proteomes" id="UP000279236"/>
    </source>
</evidence>
<organism evidence="8 9">
    <name type="scientific">Apiotrichum porosum</name>
    <dbReference type="NCBI Taxonomy" id="105984"/>
    <lineage>
        <taxon>Eukaryota</taxon>
        <taxon>Fungi</taxon>
        <taxon>Dikarya</taxon>
        <taxon>Basidiomycota</taxon>
        <taxon>Agaricomycotina</taxon>
        <taxon>Tremellomycetes</taxon>
        <taxon>Trichosporonales</taxon>
        <taxon>Trichosporonaceae</taxon>
        <taxon>Apiotrichum</taxon>
    </lineage>
</organism>
<evidence type="ECO:0000256" key="2">
    <source>
        <dbReference type="ARBA" id="ARBA00023002"/>
    </source>
</evidence>
<feature type="active site" evidence="5">
    <location>
        <position position="263"/>
    </location>
</feature>
<dbReference type="STRING" id="105984.A0A427XL14"/>
<dbReference type="PROSITE" id="PS00687">
    <property type="entry name" value="ALDEHYDE_DEHYDR_GLU"/>
    <property type="match status" value="1"/>
</dbReference>
<dbReference type="CDD" id="cd07091">
    <property type="entry name" value="ALDH_F1-2_Ald2-like"/>
    <property type="match status" value="1"/>
</dbReference>
<dbReference type="SUPFAM" id="SSF53720">
    <property type="entry name" value="ALDH-like"/>
    <property type="match status" value="1"/>
</dbReference>
<comment type="similarity">
    <text evidence="1 6">Belongs to the aldehyde dehydrogenase family.</text>
</comment>
<dbReference type="Pfam" id="PF00171">
    <property type="entry name" value="Aldedh"/>
    <property type="match status" value="1"/>
</dbReference>
<dbReference type="EMBL" id="RSCE01000010">
    <property type="protein sequence ID" value="RSH79493.1"/>
    <property type="molecule type" value="Genomic_DNA"/>
</dbReference>
<evidence type="ECO:0000256" key="3">
    <source>
        <dbReference type="ARBA" id="ARBA00024226"/>
    </source>
</evidence>
<dbReference type="PROSITE" id="PS00070">
    <property type="entry name" value="ALDEHYDE_DEHYDR_CYS"/>
    <property type="match status" value="1"/>
</dbReference>
<dbReference type="InterPro" id="IPR016162">
    <property type="entry name" value="Ald_DH_N"/>
</dbReference>
<proteinExistence type="inferred from homology"/>
<reference evidence="8 9" key="1">
    <citation type="submission" date="2018-11" db="EMBL/GenBank/DDBJ databases">
        <title>Genome sequence of Apiotrichum porosum DSM 27194.</title>
        <authorList>
            <person name="Aliyu H."/>
            <person name="Gorte O."/>
            <person name="Ochsenreither K."/>
        </authorList>
    </citation>
    <scope>NUCLEOTIDE SEQUENCE [LARGE SCALE GENOMIC DNA]</scope>
    <source>
        <strain evidence="8 9">DSM 27194</strain>
    </source>
</reference>
<dbReference type="InterPro" id="IPR015590">
    <property type="entry name" value="Aldehyde_DH_dom"/>
</dbReference>
<dbReference type="PANTHER" id="PTHR42804:SF1">
    <property type="entry name" value="ALDEHYDE DEHYDROGENASE-RELATED"/>
    <property type="match status" value="1"/>
</dbReference>
<evidence type="ECO:0000256" key="4">
    <source>
        <dbReference type="ARBA" id="ARBA00049194"/>
    </source>
</evidence>
<feature type="domain" description="Aldehyde dehydrogenase" evidence="7">
    <location>
        <begin position="25"/>
        <end position="486"/>
    </location>
</feature>
<dbReference type="GeneID" id="39586088"/>
<dbReference type="GO" id="GO:0004029">
    <property type="term" value="F:aldehyde dehydrogenase (NAD+) activity"/>
    <property type="evidence" value="ECO:0007669"/>
    <property type="project" value="UniProtKB-EC"/>
</dbReference>
<evidence type="ECO:0000259" key="7">
    <source>
        <dbReference type="Pfam" id="PF00171"/>
    </source>
</evidence>
<evidence type="ECO:0000256" key="1">
    <source>
        <dbReference type="ARBA" id="ARBA00009986"/>
    </source>
</evidence>
<evidence type="ECO:0000256" key="6">
    <source>
        <dbReference type="RuleBase" id="RU003345"/>
    </source>
</evidence>
<dbReference type="Gene3D" id="3.40.605.10">
    <property type="entry name" value="Aldehyde Dehydrogenase, Chain A, domain 1"/>
    <property type="match status" value="1"/>
</dbReference>
<protein>
    <recommendedName>
        <fullName evidence="3">aldehyde dehydrogenase (NAD(+))</fullName>
        <ecNumber evidence="3">1.2.1.3</ecNumber>
    </recommendedName>
</protein>